<reference evidence="1 2" key="1">
    <citation type="submission" date="2019-05" db="EMBL/GenBank/DDBJ databases">
        <title>Another draft genome of Portunus trituberculatus and its Hox gene families provides insights of decapod evolution.</title>
        <authorList>
            <person name="Jeong J.-H."/>
            <person name="Song I."/>
            <person name="Kim S."/>
            <person name="Choi T."/>
            <person name="Kim D."/>
            <person name="Ryu S."/>
            <person name="Kim W."/>
        </authorList>
    </citation>
    <scope>NUCLEOTIDE SEQUENCE [LARGE SCALE GENOMIC DNA]</scope>
    <source>
        <tissue evidence="1">Muscle</tissue>
    </source>
</reference>
<evidence type="ECO:0000313" key="1">
    <source>
        <dbReference type="EMBL" id="MPC40520.1"/>
    </source>
</evidence>
<comment type="caution">
    <text evidence="1">The sequence shown here is derived from an EMBL/GenBank/DDBJ whole genome shotgun (WGS) entry which is preliminary data.</text>
</comment>
<accession>A0A5B7EZK8</accession>
<dbReference type="EMBL" id="VSRR010004721">
    <property type="protein sequence ID" value="MPC40520.1"/>
    <property type="molecule type" value="Genomic_DNA"/>
</dbReference>
<gene>
    <name evidence="1" type="ORF">E2C01_034080</name>
</gene>
<dbReference type="AlphaFoldDB" id="A0A5B7EZK8"/>
<dbReference type="Proteomes" id="UP000324222">
    <property type="component" value="Unassembled WGS sequence"/>
</dbReference>
<proteinExistence type="predicted"/>
<name>A0A5B7EZK8_PORTR</name>
<protein>
    <submittedName>
        <fullName evidence="1">Uncharacterized protein</fullName>
    </submittedName>
</protein>
<keyword evidence="2" id="KW-1185">Reference proteome</keyword>
<evidence type="ECO:0000313" key="2">
    <source>
        <dbReference type="Proteomes" id="UP000324222"/>
    </source>
</evidence>
<organism evidence="1 2">
    <name type="scientific">Portunus trituberculatus</name>
    <name type="common">Swimming crab</name>
    <name type="synonym">Neptunus trituberculatus</name>
    <dbReference type="NCBI Taxonomy" id="210409"/>
    <lineage>
        <taxon>Eukaryota</taxon>
        <taxon>Metazoa</taxon>
        <taxon>Ecdysozoa</taxon>
        <taxon>Arthropoda</taxon>
        <taxon>Crustacea</taxon>
        <taxon>Multicrustacea</taxon>
        <taxon>Malacostraca</taxon>
        <taxon>Eumalacostraca</taxon>
        <taxon>Eucarida</taxon>
        <taxon>Decapoda</taxon>
        <taxon>Pleocyemata</taxon>
        <taxon>Brachyura</taxon>
        <taxon>Eubrachyura</taxon>
        <taxon>Portunoidea</taxon>
        <taxon>Portunidae</taxon>
        <taxon>Portuninae</taxon>
        <taxon>Portunus</taxon>
    </lineage>
</organism>
<sequence>MDAAVKCGGSDYYQCYYDRSVSVPLSACVEFHACRTAVRSWPGERHLSHLNALHTAAPGLAHCSPPLSRHYILHKLIQKLPR</sequence>